<dbReference type="RefSeq" id="XP_003114963.2">
    <property type="nucleotide sequence ID" value="XM_003114915.2"/>
</dbReference>
<feature type="compositionally biased region" description="Polar residues" evidence="5">
    <location>
        <begin position="1157"/>
        <end position="1196"/>
    </location>
</feature>
<evidence type="ECO:0000256" key="5">
    <source>
        <dbReference type="SAM" id="MobiDB-lite"/>
    </source>
</evidence>
<dbReference type="Proteomes" id="UP000483820">
    <property type="component" value="Chromosome I"/>
</dbReference>
<dbReference type="EC" id="3.4.22.49" evidence="2"/>
<dbReference type="GO" id="GO:0005813">
    <property type="term" value="C:centrosome"/>
    <property type="evidence" value="ECO:0007669"/>
    <property type="project" value="TreeGrafter"/>
</dbReference>
<name>A0A6A5HRH2_CAERE</name>
<dbReference type="InterPro" id="IPR005314">
    <property type="entry name" value="Peptidase_C50"/>
</dbReference>
<accession>A0A6A5HRH2</accession>
<dbReference type="CTD" id="9815080"/>
<evidence type="ECO:0000256" key="4">
    <source>
        <dbReference type="ARBA" id="ARBA00022829"/>
    </source>
</evidence>
<dbReference type="Pfam" id="PF03568">
    <property type="entry name" value="Separin_C"/>
    <property type="match status" value="1"/>
</dbReference>
<evidence type="ECO:0000313" key="7">
    <source>
        <dbReference type="EMBL" id="KAF1770299.1"/>
    </source>
</evidence>
<feature type="domain" description="Peptidase C50" evidence="6">
    <location>
        <begin position="966"/>
        <end position="1060"/>
    </location>
</feature>
<comment type="caution">
    <text evidence="7">The sequence shown here is derived from an EMBL/GenBank/DDBJ whole genome shotgun (WGS) entry which is preliminary data.</text>
</comment>
<sequence length="1327" mass="151533">MRIIGKSSTKRELDNLEILIKDVNSIITSFVEQTVELQQHVADCFLSEFDIHGSIDLRAITKLARITSRYASSESFQNLGKYQRITQKLFNAWQSLRKDALECSSKYKASIAVIPAKLCFFFFYNGELCKAVVCLLDYIELVPEDVLTMEAALRWLMFLGETELAEKKIKQWKMEKSSEDLFEATKIAISYLKKSDNRVDMLKKMIDLRDKIRAENVRSFPKYELASYVYWLCSTFSNVPVGKTLNGCEFPDRMSQLQEASSKAEAIIRNRVPGLAAYQFDNSVSTSIWPFLEEKHHGSSTDYIHLGSTVAWHFEMRREWSLVNVSTAQTRDSMSSMILNWRIALKSASFFRILQMTNLLAYYTTIIEEVGTEKNAKLMRISVVNLLSANPVLVRCSTPKESRGPSRAQTPLPGEKSGYVPHISETMVAPLEDLMEDLDLFDEQPFHSVTRTCPCNVCLHYPLSCTFAAEYMMSYCIHSNFNQTSLKHFNEEFIRIRERGMSSQTMMQRNTQVRPRPNIIQNEVFGMCVCQWLVRKIDSKQYVDQESLEIFNNALKIVRYLNIRTTDLMLAVQQLGRQLEFPQDCDYSWMQPVIKKPRVKAGIENAIDLFRAVSPFGRRQKCDIQVDDRPFDSARYEKIRTEMKLEMNLYGHILYREWRCRLFPYIGRTSTDPWEAGYAWAESTLIGSRNAIQCRLEKCRKGMVTISGKERFEACVRTMPDDMTLVQIAMADDKKIYMIKLHADREPIIMPLAHYSQALELMDKFTFMLEEDERIAKYPGEMTPEEFWKRRKVVDARMKLFLEEVQNNFLNVAANLLMPSGRLGENAAKIATKIFQSSKGGLLLGETKEMVYLSGAMDFKSWKTLVLRFCGMRKIDETFVSYLPTFHKRSIEEMKRDQEKNTSTSNVKKKYTYLVICPHLSQFCWERLPIFDDFPYVGRQVSIHSLFSQLEAMRNQEKQIPLQIDVQNAYYVLDPENNLGETKRRMLDYINNFNWKGIVGEAPSSSDITTALSQCDAFFYFGHGSGSSVMPRSVIKQSTCNAISMLMGCGSVRTIPQALGFDGKSALHDYAMAKCPLIVGCLWTVTDGEIDRFLIRMVDDCFEKTRTATGIDRLRQLSEAMHEARSKAKLRYLTGAAVVMYGLPVVSKPDVGKENNLHTPNRNRSVSGRMTPSRQKSPLGNSGNAPKTPAQNNSLSVRKGLLISKEISTPEHITSNRRASRKDGQLNLAGNSLNAVQAATPLRAGHALKTPGKTSKVDVKASSDRDLKTPKKTKTFPADFDESDELPKRSTRQTKPTTQTVSEVLSSTVEARTTRSSARTPSRSRRF</sequence>
<protein>
    <recommendedName>
        <fullName evidence="2">separase</fullName>
        <ecNumber evidence="2">3.4.22.49</ecNumber>
    </recommendedName>
</protein>
<dbReference type="PANTHER" id="PTHR12792">
    <property type="entry name" value="EXTRA SPINDLE POLES 1-RELATED"/>
    <property type="match status" value="1"/>
</dbReference>
<evidence type="ECO:0000256" key="2">
    <source>
        <dbReference type="ARBA" id="ARBA00012489"/>
    </source>
</evidence>
<dbReference type="EMBL" id="WUAV01000001">
    <property type="protein sequence ID" value="KAF1770299.1"/>
    <property type="molecule type" value="Genomic_DNA"/>
</dbReference>
<dbReference type="PANTHER" id="PTHR12792:SF0">
    <property type="entry name" value="SEPARIN"/>
    <property type="match status" value="1"/>
</dbReference>
<dbReference type="InterPro" id="IPR030397">
    <property type="entry name" value="SEPARIN_core_dom"/>
</dbReference>
<reference evidence="7 8" key="1">
    <citation type="submission" date="2019-12" db="EMBL/GenBank/DDBJ databases">
        <title>Chromosome-level assembly of the Caenorhabditis remanei genome.</title>
        <authorList>
            <person name="Teterina A.A."/>
            <person name="Willis J.H."/>
            <person name="Phillips P.C."/>
        </authorList>
    </citation>
    <scope>NUCLEOTIDE SEQUENCE [LARGE SCALE GENOMIC DNA]</scope>
    <source>
        <strain evidence="7 8">PX506</strain>
        <tissue evidence="7">Whole organism</tissue>
    </source>
</reference>
<feature type="compositionally biased region" description="Basic and acidic residues" evidence="5">
    <location>
        <begin position="1255"/>
        <end position="1269"/>
    </location>
</feature>
<dbReference type="GO" id="GO:0051307">
    <property type="term" value="P:meiotic chromosome separation"/>
    <property type="evidence" value="ECO:0007669"/>
    <property type="project" value="TreeGrafter"/>
</dbReference>
<dbReference type="GO" id="GO:0005737">
    <property type="term" value="C:cytoplasm"/>
    <property type="evidence" value="ECO:0007669"/>
    <property type="project" value="TreeGrafter"/>
</dbReference>
<organism evidence="7 8">
    <name type="scientific">Caenorhabditis remanei</name>
    <name type="common">Caenorhabditis vulgaris</name>
    <dbReference type="NCBI Taxonomy" id="31234"/>
    <lineage>
        <taxon>Eukaryota</taxon>
        <taxon>Metazoa</taxon>
        <taxon>Ecdysozoa</taxon>
        <taxon>Nematoda</taxon>
        <taxon>Chromadorea</taxon>
        <taxon>Rhabditida</taxon>
        <taxon>Rhabditina</taxon>
        <taxon>Rhabditomorpha</taxon>
        <taxon>Rhabditoidea</taxon>
        <taxon>Rhabditidae</taxon>
        <taxon>Peloderinae</taxon>
        <taxon>Caenorhabditis</taxon>
    </lineage>
</organism>
<keyword evidence="4" id="KW-0159">Chromosome partition</keyword>
<evidence type="ECO:0000259" key="6">
    <source>
        <dbReference type="PROSITE" id="PS51700"/>
    </source>
</evidence>
<feature type="region of interest" description="Disordered" evidence="5">
    <location>
        <begin position="1243"/>
        <end position="1327"/>
    </location>
</feature>
<feature type="region of interest" description="Disordered" evidence="5">
    <location>
        <begin position="397"/>
        <end position="416"/>
    </location>
</feature>
<dbReference type="GO" id="GO:0072686">
    <property type="term" value="C:mitotic spindle"/>
    <property type="evidence" value="ECO:0007669"/>
    <property type="project" value="TreeGrafter"/>
</dbReference>
<dbReference type="GO" id="GO:0005634">
    <property type="term" value="C:nucleus"/>
    <property type="evidence" value="ECO:0007669"/>
    <property type="project" value="InterPro"/>
</dbReference>
<dbReference type="KEGG" id="crq:GCK72_002117"/>
<feature type="compositionally biased region" description="Polar residues" evidence="5">
    <location>
        <begin position="1293"/>
        <end position="1305"/>
    </location>
</feature>
<feature type="compositionally biased region" description="Low complexity" evidence="5">
    <location>
        <begin position="1306"/>
        <end position="1321"/>
    </location>
</feature>
<comment type="catalytic activity">
    <reaction evidence="1">
        <text>All bonds known to be hydrolyzed by this endopeptidase have arginine in P1 and an acidic residue in P4. P6 is often occupied by an acidic residue or by a hydroxy-amino-acid residue, the phosphorylation of which enhances cleavage.</text>
        <dbReference type="EC" id="3.4.22.49"/>
    </reaction>
</comment>
<dbReference type="GO" id="GO:0006508">
    <property type="term" value="P:proteolysis"/>
    <property type="evidence" value="ECO:0007669"/>
    <property type="project" value="InterPro"/>
</dbReference>
<evidence type="ECO:0000256" key="3">
    <source>
        <dbReference type="ARBA" id="ARBA00022801"/>
    </source>
</evidence>
<dbReference type="GeneID" id="9815080"/>
<feature type="region of interest" description="Disordered" evidence="5">
    <location>
        <begin position="1149"/>
        <end position="1196"/>
    </location>
</feature>
<evidence type="ECO:0000313" key="8">
    <source>
        <dbReference type="Proteomes" id="UP000483820"/>
    </source>
</evidence>
<keyword evidence="3" id="KW-0378">Hydrolase</keyword>
<dbReference type="PROSITE" id="PS51700">
    <property type="entry name" value="SEPARIN"/>
    <property type="match status" value="1"/>
</dbReference>
<evidence type="ECO:0000256" key="1">
    <source>
        <dbReference type="ARBA" id="ARBA00000451"/>
    </source>
</evidence>
<proteinExistence type="predicted"/>
<dbReference type="GO" id="GO:0004197">
    <property type="term" value="F:cysteine-type endopeptidase activity"/>
    <property type="evidence" value="ECO:0007669"/>
    <property type="project" value="InterPro"/>
</dbReference>
<gene>
    <name evidence="7" type="ORF">GCK72_002117</name>
</gene>